<dbReference type="PANTHER" id="PTHR30419:SF24">
    <property type="entry name" value="HTH-TYPE TRANSCRIPTIONAL REGULATOR CZCR"/>
    <property type="match status" value="1"/>
</dbReference>
<dbReference type="PANTHER" id="PTHR30419">
    <property type="entry name" value="HTH-TYPE TRANSCRIPTIONAL REGULATOR YBHD"/>
    <property type="match status" value="1"/>
</dbReference>
<reference evidence="6" key="1">
    <citation type="journal article" date="2014" name="Int. J. Syst. Evol. Microbiol.">
        <title>Complete genome sequence of Corynebacterium casei LMG S-19264T (=DSM 44701T), isolated from a smear-ripened cheese.</title>
        <authorList>
            <consortium name="US DOE Joint Genome Institute (JGI-PGF)"/>
            <person name="Walter F."/>
            <person name="Albersmeier A."/>
            <person name="Kalinowski J."/>
            <person name="Ruckert C."/>
        </authorList>
    </citation>
    <scope>NUCLEOTIDE SEQUENCE</scope>
    <source>
        <strain evidence="6">VKM B-2347</strain>
    </source>
</reference>
<dbReference type="InterPro" id="IPR036388">
    <property type="entry name" value="WH-like_DNA-bd_sf"/>
</dbReference>
<dbReference type="PROSITE" id="PS50931">
    <property type="entry name" value="HTH_LYSR"/>
    <property type="match status" value="1"/>
</dbReference>
<keyword evidence="2" id="KW-0805">Transcription regulation</keyword>
<dbReference type="Gene3D" id="1.10.10.10">
    <property type="entry name" value="Winged helix-like DNA-binding domain superfamily/Winged helix DNA-binding domain"/>
    <property type="match status" value="1"/>
</dbReference>
<comment type="similarity">
    <text evidence="1">Belongs to the LysR transcriptional regulatory family.</text>
</comment>
<name>A0A9W6J0G3_9HYPH</name>
<organism evidence="6 7">
    <name type="scientific">Hansschlegelia plantiphila</name>
    <dbReference type="NCBI Taxonomy" id="374655"/>
    <lineage>
        <taxon>Bacteria</taxon>
        <taxon>Pseudomonadati</taxon>
        <taxon>Pseudomonadota</taxon>
        <taxon>Alphaproteobacteria</taxon>
        <taxon>Hyphomicrobiales</taxon>
        <taxon>Methylopilaceae</taxon>
        <taxon>Hansschlegelia</taxon>
    </lineage>
</organism>
<dbReference type="Proteomes" id="UP001143372">
    <property type="component" value="Unassembled WGS sequence"/>
</dbReference>
<reference evidence="6" key="2">
    <citation type="submission" date="2023-01" db="EMBL/GenBank/DDBJ databases">
        <authorList>
            <person name="Sun Q."/>
            <person name="Evtushenko L."/>
        </authorList>
    </citation>
    <scope>NUCLEOTIDE SEQUENCE</scope>
    <source>
        <strain evidence="6">VKM B-2347</strain>
    </source>
</reference>
<dbReference type="Gene3D" id="3.40.190.290">
    <property type="match status" value="1"/>
</dbReference>
<feature type="domain" description="HTH lysR-type" evidence="5">
    <location>
        <begin position="1"/>
        <end position="58"/>
    </location>
</feature>
<dbReference type="PRINTS" id="PR00039">
    <property type="entry name" value="HTHLYSR"/>
</dbReference>
<protein>
    <submittedName>
        <fullName evidence="6">Transcriptional regulator</fullName>
    </submittedName>
</protein>
<evidence type="ECO:0000313" key="6">
    <source>
        <dbReference type="EMBL" id="GLK67133.1"/>
    </source>
</evidence>
<dbReference type="Pfam" id="PF03466">
    <property type="entry name" value="LysR_substrate"/>
    <property type="match status" value="1"/>
</dbReference>
<dbReference type="FunFam" id="1.10.10.10:FF:000001">
    <property type="entry name" value="LysR family transcriptional regulator"/>
    <property type="match status" value="1"/>
</dbReference>
<dbReference type="GO" id="GO:0003700">
    <property type="term" value="F:DNA-binding transcription factor activity"/>
    <property type="evidence" value="ECO:0007669"/>
    <property type="project" value="InterPro"/>
</dbReference>
<dbReference type="RefSeq" id="WP_271167392.1">
    <property type="nucleotide sequence ID" value="NZ_BSFI01000004.1"/>
</dbReference>
<proteinExistence type="inferred from homology"/>
<dbReference type="GO" id="GO:0005829">
    <property type="term" value="C:cytosol"/>
    <property type="evidence" value="ECO:0007669"/>
    <property type="project" value="TreeGrafter"/>
</dbReference>
<evidence type="ECO:0000256" key="4">
    <source>
        <dbReference type="ARBA" id="ARBA00023163"/>
    </source>
</evidence>
<dbReference type="InterPro" id="IPR050950">
    <property type="entry name" value="HTH-type_LysR_regulators"/>
</dbReference>
<keyword evidence="7" id="KW-1185">Reference proteome</keyword>
<dbReference type="Pfam" id="PF00126">
    <property type="entry name" value="HTH_1"/>
    <property type="match status" value="1"/>
</dbReference>
<keyword evidence="3" id="KW-0238">DNA-binding</keyword>
<comment type="caution">
    <text evidence="6">The sequence shown here is derived from an EMBL/GenBank/DDBJ whole genome shotgun (WGS) entry which is preliminary data.</text>
</comment>
<sequence>MNLTQLRSLVAIADAGSFTAAATSVGVTQSGMSQALAALEESLGVKLLARQRHGVELTAFGEQALDHARAALAHLEAIRKEAAEATGEEAGSVRIAAFPSIFATVLPPLLRRFRALYPGIELVALETDDREVEAWLKAGSIDIGVVLNPSPDSGAVPIGQDAWVAVLPSGHRLGRRGALSFASLAGEPFVLATGGCHVNARTLAEAAGLSLADVRMEVRDWTSAIALVREAVGVSLVPESTLPDNRKGLRTARVDPSLCRRFGLMASPARKRSRAVNLLIELARR</sequence>
<dbReference type="GO" id="GO:0003677">
    <property type="term" value="F:DNA binding"/>
    <property type="evidence" value="ECO:0007669"/>
    <property type="project" value="UniProtKB-KW"/>
</dbReference>
<keyword evidence="4" id="KW-0804">Transcription</keyword>
<evidence type="ECO:0000256" key="1">
    <source>
        <dbReference type="ARBA" id="ARBA00009437"/>
    </source>
</evidence>
<dbReference type="SUPFAM" id="SSF53850">
    <property type="entry name" value="Periplasmic binding protein-like II"/>
    <property type="match status" value="1"/>
</dbReference>
<evidence type="ECO:0000256" key="2">
    <source>
        <dbReference type="ARBA" id="ARBA00023015"/>
    </source>
</evidence>
<accession>A0A9W6J0G3</accession>
<dbReference type="InterPro" id="IPR005119">
    <property type="entry name" value="LysR_subst-bd"/>
</dbReference>
<dbReference type="SUPFAM" id="SSF46785">
    <property type="entry name" value="Winged helix' DNA-binding domain"/>
    <property type="match status" value="1"/>
</dbReference>
<evidence type="ECO:0000259" key="5">
    <source>
        <dbReference type="PROSITE" id="PS50931"/>
    </source>
</evidence>
<dbReference type="AlphaFoldDB" id="A0A9W6J0G3"/>
<evidence type="ECO:0000313" key="7">
    <source>
        <dbReference type="Proteomes" id="UP001143372"/>
    </source>
</evidence>
<dbReference type="CDD" id="cd05466">
    <property type="entry name" value="PBP2_LTTR_substrate"/>
    <property type="match status" value="1"/>
</dbReference>
<evidence type="ECO:0000256" key="3">
    <source>
        <dbReference type="ARBA" id="ARBA00023125"/>
    </source>
</evidence>
<dbReference type="InterPro" id="IPR036390">
    <property type="entry name" value="WH_DNA-bd_sf"/>
</dbReference>
<gene>
    <name evidence="6" type="ORF">GCM10008179_07710</name>
</gene>
<dbReference type="EMBL" id="BSFI01000004">
    <property type="protein sequence ID" value="GLK67133.1"/>
    <property type="molecule type" value="Genomic_DNA"/>
</dbReference>
<dbReference type="InterPro" id="IPR000847">
    <property type="entry name" value="LysR_HTH_N"/>
</dbReference>